<feature type="region of interest" description="Disordered" evidence="7">
    <location>
        <begin position="58"/>
        <end position="81"/>
    </location>
</feature>
<evidence type="ECO:0000256" key="6">
    <source>
        <dbReference type="ARBA" id="ARBA00023136"/>
    </source>
</evidence>
<name>A0ABN8EAV4_CHISP</name>
<dbReference type="PANTHER" id="PTHR48182">
    <property type="entry name" value="PROTEIN SERAC1"/>
    <property type="match status" value="1"/>
</dbReference>
<evidence type="ECO:0000256" key="4">
    <source>
        <dbReference type="ARBA" id="ARBA00022824"/>
    </source>
</evidence>
<evidence type="ECO:0000313" key="9">
    <source>
        <dbReference type="Proteomes" id="UP001153292"/>
    </source>
</evidence>
<dbReference type="Proteomes" id="UP001153292">
    <property type="component" value="Chromosome 26"/>
</dbReference>
<evidence type="ECO:0000313" key="8">
    <source>
        <dbReference type="EMBL" id="CAH0687597.1"/>
    </source>
</evidence>
<dbReference type="InterPro" id="IPR052374">
    <property type="entry name" value="SERAC1"/>
</dbReference>
<keyword evidence="4" id="KW-0256">Endoplasmic reticulum</keyword>
<dbReference type="SUPFAM" id="SSF53474">
    <property type="entry name" value="alpha/beta-Hydrolases"/>
    <property type="match status" value="1"/>
</dbReference>
<comment type="subcellular location">
    <subcellularLocation>
        <location evidence="2">Endoplasmic reticulum</location>
    </subcellularLocation>
    <subcellularLocation>
        <location evidence="3">Membrane</location>
    </subcellularLocation>
    <subcellularLocation>
        <location evidence="1">Mitochondrion</location>
    </subcellularLocation>
</comment>
<gene>
    <name evidence="8" type="ORF">CHILSU_LOCUS7283</name>
</gene>
<sequence>MVTGSDVSVAQDGGQGHVKLHPYLVALVRWCVSCVWSTATVLLHRLLAGSVPVLTIRAAGSTGSSPPRGARRGSPGTEHLHPEPRVHCEVLHVPPPQQHGCDVIFVHGLYGSLSNTWRQGDWRSKYKLEPNKVPLLRPTDCKCDNEANAKKLKEYEIDMNDAAYKDMEEKLYRGIKKILPNEEAFLAEKFYNNTLLDQIEVVDNYDTQAKFVRDLFEKENGVNCDDNRPNEFENLSELNFECVSNEGGCETNEVTCKCKNGNRCEVGEGFSGVNVVADCECGVSEGKECEVGCGCVCDMCYSSCWPRDWIKEDYPNARVISINYTSDPYLWRPLWIKECKRLRLHERAEQMTQQLLELNVGEKPIIWVGHSKGGLFIKQIYCEAYEAYNKTRNTHRTNDGIENSTHKRHEPNDVENNNECANEIDVQRGRDTVERDRLIFNDDKGFGNEVCSNKNNEENGNTMEFDGAMRNCEATRDSNEKLDNPNALSSDGKEDYTSRQGQLWSNSAGFMFYSVPHRGSPLADIKTPITARSIELLEISKDCGLVVSLQDRWLAATSPSRPQVRSLVETRRTLMSVLWLRIVSVPSADAGIGALYGVSVDHREICKPSSRRCLLYKELIGLINAALRQCQCYT</sequence>
<evidence type="ECO:0008006" key="10">
    <source>
        <dbReference type="Google" id="ProtNLM"/>
    </source>
</evidence>
<evidence type="ECO:0000256" key="3">
    <source>
        <dbReference type="ARBA" id="ARBA00004370"/>
    </source>
</evidence>
<dbReference type="EMBL" id="OU963919">
    <property type="protein sequence ID" value="CAH0687597.1"/>
    <property type="molecule type" value="Genomic_DNA"/>
</dbReference>
<evidence type="ECO:0000256" key="7">
    <source>
        <dbReference type="SAM" id="MobiDB-lite"/>
    </source>
</evidence>
<evidence type="ECO:0000256" key="2">
    <source>
        <dbReference type="ARBA" id="ARBA00004240"/>
    </source>
</evidence>
<keyword evidence="6" id="KW-0472">Membrane</keyword>
<evidence type="ECO:0000256" key="1">
    <source>
        <dbReference type="ARBA" id="ARBA00004173"/>
    </source>
</evidence>
<reference evidence="8" key="1">
    <citation type="submission" date="2021-12" db="EMBL/GenBank/DDBJ databases">
        <authorList>
            <person name="King R."/>
        </authorList>
    </citation>
    <scope>NUCLEOTIDE SEQUENCE</scope>
</reference>
<organism evidence="8 9">
    <name type="scientific">Chilo suppressalis</name>
    <name type="common">Asiatic rice borer moth</name>
    <dbReference type="NCBI Taxonomy" id="168631"/>
    <lineage>
        <taxon>Eukaryota</taxon>
        <taxon>Metazoa</taxon>
        <taxon>Ecdysozoa</taxon>
        <taxon>Arthropoda</taxon>
        <taxon>Hexapoda</taxon>
        <taxon>Insecta</taxon>
        <taxon>Pterygota</taxon>
        <taxon>Neoptera</taxon>
        <taxon>Endopterygota</taxon>
        <taxon>Lepidoptera</taxon>
        <taxon>Glossata</taxon>
        <taxon>Ditrysia</taxon>
        <taxon>Pyraloidea</taxon>
        <taxon>Crambidae</taxon>
        <taxon>Crambinae</taxon>
        <taxon>Chilo</taxon>
    </lineage>
</organism>
<dbReference type="PANTHER" id="PTHR48182:SF2">
    <property type="entry name" value="PROTEIN SERAC1"/>
    <property type="match status" value="1"/>
</dbReference>
<keyword evidence="5" id="KW-0496">Mitochondrion</keyword>
<protein>
    <recommendedName>
        <fullName evidence="10">Protein SERAC1</fullName>
    </recommendedName>
</protein>
<keyword evidence="9" id="KW-1185">Reference proteome</keyword>
<feature type="region of interest" description="Disordered" evidence="7">
    <location>
        <begin position="476"/>
        <end position="498"/>
    </location>
</feature>
<evidence type="ECO:0000256" key="5">
    <source>
        <dbReference type="ARBA" id="ARBA00023128"/>
    </source>
</evidence>
<feature type="region of interest" description="Disordered" evidence="7">
    <location>
        <begin position="396"/>
        <end position="416"/>
    </location>
</feature>
<proteinExistence type="predicted"/>
<accession>A0ABN8EAV4</accession>
<dbReference type="InterPro" id="IPR029058">
    <property type="entry name" value="AB_hydrolase_fold"/>
</dbReference>